<dbReference type="EC" id="2.4.2.-" evidence="5"/>
<name>A0A0S4IUV7_BODSA</name>
<dbReference type="GO" id="GO:0003950">
    <property type="term" value="F:NAD+ poly-ADP-ribosyltransferase activity"/>
    <property type="evidence" value="ECO:0007669"/>
    <property type="project" value="UniProtKB-UniRule"/>
</dbReference>
<dbReference type="GO" id="GO:0016779">
    <property type="term" value="F:nucleotidyltransferase activity"/>
    <property type="evidence" value="ECO:0007669"/>
    <property type="project" value="UniProtKB-KW"/>
</dbReference>
<evidence type="ECO:0000256" key="2">
    <source>
        <dbReference type="ARBA" id="ARBA00022679"/>
    </source>
</evidence>
<dbReference type="PROSITE" id="PS51059">
    <property type="entry name" value="PARP_CATALYTIC"/>
    <property type="match status" value="1"/>
</dbReference>
<organism evidence="7 8">
    <name type="scientific">Bodo saltans</name>
    <name type="common">Flagellated protozoan</name>
    <dbReference type="NCBI Taxonomy" id="75058"/>
    <lineage>
        <taxon>Eukaryota</taxon>
        <taxon>Discoba</taxon>
        <taxon>Euglenozoa</taxon>
        <taxon>Kinetoplastea</taxon>
        <taxon>Metakinetoplastina</taxon>
        <taxon>Eubodonida</taxon>
        <taxon>Bodonidae</taxon>
        <taxon>Bodo</taxon>
    </lineage>
</organism>
<evidence type="ECO:0000313" key="8">
    <source>
        <dbReference type="Proteomes" id="UP000051952"/>
    </source>
</evidence>
<dbReference type="AlphaFoldDB" id="A0A0S4IUV7"/>
<dbReference type="Pfam" id="PF00644">
    <property type="entry name" value="PARP"/>
    <property type="match status" value="1"/>
</dbReference>
<keyword evidence="4 5" id="KW-0520">NAD</keyword>
<proteinExistence type="predicted"/>
<keyword evidence="8" id="KW-1185">Reference proteome</keyword>
<dbReference type="InterPro" id="IPR051838">
    <property type="entry name" value="ARTD_PARP"/>
</dbReference>
<dbReference type="Gene3D" id="3.90.228.10">
    <property type="match status" value="1"/>
</dbReference>
<evidence type="ECO:0000256" key="1">
    <source>
        <dbReference type="ARBA" id="ARBA00022676"/>
    </source>
</evidence>
<feature type="domain" description="PARP catalytic" evidence="6">
    <location>
        <begin position="414"/>
        <end position="638"/>
    </location>
</feature>
<keyword evidence="3" id="KW-0548">Nucleotidyltransferase</keyword>
<evidence type="ECO:0000256" key="5">
    <source>
        <dbReference type="RuleBase" id="RU362114"/>
    </source>
</evidence>
<accession>A0A0S4IUV7</accession>
<evidence type="ECO:0000259" key="6">
    <source>
        <dbReference type="PROSITE" id="PS51059"/>
    </source>
</evidence>
<dbReference type="Proteomes" id="UP000051952">
    <property type="component" value="Unassembled WGS sequence"/>
</dbReference>
<evidence type="ECO:0000256" key="4">
    <source>
        <dbReference type="ARBA" id="ARBA00023027"/>
    </source>
</evidence>
<dbReference type="SUPFAM" id="SSF56399">
    <property type="entry name" value="ADP-ribosylation"/>
    <property type="match status" value="1"/>
</dbReference>
<dbReference type="OrthoDB" id="109543at2759"/>
<dbReference type="InterPro" id="IPR012317">
    <property type="entry name" value="Poly(ADP-ribose)pol_cat_dom"/>
</dbReference>
<dbReference type="EMBL" id="CYKH01000465">
    <property type="protein sequence ID" value="CUF96424.1"/>
    <property type="molecule type" value="Genomic_DNA"/>
</dbReference>
<reference evidence="8" key="1">
    <citation type="submission" date="2015-09" db="EMBL/GenBank/DDBJ databases">
        <authorList>
            <consortium name="Pathogen Informatics"/>
        </authorList>
    </citation>
    <scope>NUCLEOTIDE SEQUENCE [LARGE SCALE GENOMIC DNA]</scope>
    <source>
        <strain evidence="8">Lake Konstanz</strain>
    </source>
</reference>
<dbReference type="VEuPathDB" id="TriTrypDB:BSAL_67965"/>
<sequence length="638" mass="70774">MNSTFVNDLECVSKSVSNVRGVHFSETVRSSFTVETTFEHPLNLIHVRTSEAYVDNYPRGEVSFVAGDVFHLMSAGDAVTVEALCKRIVDTCMLLQEVPLDMGGQETSSWARAASGEIITPPTSCQNNESTFTSGIHAQLLEDMQTTVGGLQFVDHPSLGLITATISISLEGLSDATIDAWEVLPNEPLQVSVTFQRKEYLAGTIRVEVGQARNFKERVFSGLPGQVKLIVQRFCEAHAPVMEHYLHAVQLGNVLEDVIAVSPGTGAVNLQKVADKLGVTSDAQRAHPPPTVKGFFNRLHHYVVHRVKTMASYCAICDRTLETGSLARLSICRRPVCTFRFETLEVGKNFGFQTALKTGIVDLLFNFAKTAACSARWELIFNPFPQASCGGQMVFSPETKHNDISVVRDIFKKLPSTFALLSTSTLATQLKKAHPLASTLFQWIISSNMSHLVKLEEADHFPFMKTPHQFVLSMSTDDRLDTFNELKAKHGSSWAFHGSNGENWHSILRNGLKNASGTKLQVNGTAYGNGVYLSPNAATSFGYSQISNPEPGFHTVADKDPTNKFIHRESMICISICEVIEKDIRKSGSVWVQPDEKCVMVRYFFVYHQDLNSRHDFDLSNADNLRMMKERSAPLIKR</sequence>
<protein>
    <recommendedName>
        <fullName evidence="5">Poly [ADP-ribose] polymerase</fullName>
        <shortName evidence="5">PARP</shortName>
        <ecNumber evidence="5">2.4.2.-</ecNumber>
    </recommendedName>
</protein>
<dbReference type="PANTHER" id="PTHR21328">
    <property type="entry name" value="POLY ADP-RIBOSE POLYMERASE FAMILY, MEMBER PARP"/>
    <property type="match status" value="1"/>
</dbReference>
<keyword evidence="1 5" id="KW-0328">Glycosyltransferase</keyword>
<evidence type="ECO:0000256" key="3">
    <source>
        <dbReference type="ARBA" id="ARBA00022695"/>
    </source>
</evidence>
<gene>
    <name evidence="7" type="ORF">BSAL_67965</name>
</gene>
<evidence type="ECO:0000313" key="7">
    <source>
        <dbReference type="EMBL" id="CUF96424.1"/>
    </source>
</evidence>
<keyword evidence="2 5" id="KW-0808">Transferase</keyword>